<dbReference type="AlphaFoldDB" id="A0A933L4D6"/>
<protein>
    <submittedName>
        <fullName evidence="3">Sulfotransferase</fullName>
    </submittedName>
</protein>
<dbReference type="Gene3D" id="3.40.50.300">
    <property type="entry name" value="P-loop containing nucleotide triphosphate hydrolases"/>
    <property type="match status" value="1"/>
</dbReference>
<feature type="repeat" description="TPR" evidence="2">
    <location>
        <begin position="209"/>
        <end position="242"/>
    </location>
</feature>
<reference evidence="3" key="1">
    <citation type="submission" date="2020-07" db="EMBL/GenBank/DDBJ databases">
        <title>Huge and variable diversity of episymbiotic CPR bacteria and DPANN archaea in groundwater ecosystems.</title>
        <authorList>
            <person name="He C.Y."/>
            <person name="Keren R."/>
            <person name="Whittaker M."/>
            <person name="Farag I.F."/>
            <person name="Doudna J."/>
            <person name="Cate J.H.D."/>
            <person name="Banfield J.F."/>
        </authorList>
    </citation>
    <scope>NUCLEOTIDE SEQUENCE</scope>
    <source>
        <strain evidence="3">NC_groundwater_1586_Pr3_B-0.1um_66_15</strain>
    </source>
</reference>
<dbReference type="SMART" id="SM00028">
    <property type="entry name" value="TPR"/>
    <property type="match status" value="6"/>
</dbReference>
<evidence type="ECO:0000256" key="2">
    <source>
        <dbReference type="PROSITE-ProRule" id="PRU00339"/>
    </source>
</evidence>
<feature type="repeat" description="TPR" evidence="2">
    <location>
        <begin position="73"/>
        <end position="106"/>
    </location>
</feature>
<dbReference type="InterPro" id="IPR011990">
    <property type="entry name" value="TPR-like_helical_dom_sf"/>
</dbReference>
<evidence type="ECO:0000313" key="4">
    <source>
        <dbReference type="Proteomes" id="UP000782610"/>
    </source>
</evidence>
<dbReference type="InterPro" id="IPR026634">
    <property type="entry name" value="TPST-like"/>
</dbReference>
<sequence>MKPTTAQLLRDAAIARRAGRHEDALPFIEQALELDPKATRLWLEKSETLRQLDRPQEARQAAHKASVLSPTSADALAALGMAFLDLRKINDAERAFERALQFDRRCLGALEGLGRLRLRQQRLEEAATLVSSALRISPSESHLYVLLGDIFEAKANWAGMVEAYRHARDVDATNTEALEKFVAAKQKVGGLDAAREVLEEAVSRMPDSAYARVLLGRFLSDHGMLEEAVVHLRRAISLDQETFGAYHLLATSKKFRSSDDEDLLAIKAAYELTKPGAHSRALLAFSLAKALDDIGDYEAAFDAYLEGNIISRPSKRFSMDREKRDFEALEAVFAPDFLDRLRRHGHPSTAPIFIVGMPRSGTTLTETILSRHRDVHAAGELEFMKISAAGVVGANPFEEARLFGERLKPKHLAEIGATYLDRLDAAARSSPRFTDKMPHNFRLVGLIRLVFPSAKIIHIRRDPIDNCLSMFKAKFGADGLAFSFDLVELGTYYNLYRSLMRHWRSVMPGEFFEIDYEALVSNPEDTTRALFDYCELDWTPDVLNVQESRREVRTASFAQVRQPINKGSVSSGDRYGTKLDPLRRILAEWQGD</sequence>
<organism evidence="3 4">
    <name type="scientific">Devosia nanyangense</name>
    <dbReference type="NCBI Taxonomy" id="1228055"/>
    <lineage>
        <taxon>Bacteria</taxon>
        <taxon>Pseudomonadati</taxon>
        <taxon>Pseudomonadota</taxon>
        <taxon>Alphaproteobacteria</taxon>
        <taxon>Hyphomicrobiales</taxon>
        <taxon>Devosiaceae</taxon>
        <taxon>Devosia</taxon>
    </lineage>
</organism>
<accession>A0A933L4D6</accession>
<dbReference type="PROSITE" id="PS50005">
    <property type="entry name" value="TPR"/>
    <property type="match status" value="4"/>
</dbReference>
<dbReference type="Pfam" id="PF14559">
    <property type="entry name" value="TPR_19"/>
    <property type="match status" value="2"/>
</dbReference>
<dbReference type="EMBL" id="JACRAF010000039">
    <property type="protein sequence ID" value="MBI4922937.1"/>
    <property type="molecule type" value="Genomic_DNA"/>
</dbReference>
<dbReference type="PANTHER" id="PTHR12788">
    <property type="entry name" value="PROTEIN-TYROSINE SULFOTRANSFERASE 2"/>
    <property type="match status" value="1"/>
</dbReference>
<dbReference type="InterPro" id="IPR027417">
    <property type="entry name" value="P-loop_NTPase"/>
</dbReference>
<dbReference type="Pfam" id="PF13432">
    <property type="entry name" value="TPR_16"/>
    <property type="match status" value="1"/>
</dbReference>
<keyword evidence="2" id="KW-0802">TPR repeat</keyword>
<evidence type="ECO:0000256" key="1">
    <source>
        <dbReference type="ARBA" id="ARBA00022679"/>
    </source>
</evidence>
<gene>
    <name evidence="3" type="ORF">HY834_14410</name>
</gene>
<name>A0A933L4D6_9HYPH</name>
<feature type="repeat" description="TPR" evidence="2">
    <location>
        <begin position="107"/>
        <end position="140"/>
    </location>
</feature>
<dbReference type="Proteomes" id="UP000782610">
    <property type="component" value="Unassembled WGS sequence"/>
</dbReference>
<dbReference type="InterPro" id="IPR019734">
    <property type="entry name" value="TPR_rpt"/>
</dbReference>
<dbReference type="GO" id="GO:0008476">
    <property type="term" value="F:protein-tyrosine sulfotransferase activity"/>
    <property type="evidence" value="ECO:0007669"/>
    <property type="project" value="InterPro"/>
</dbReference>
<dbReference type="PANTHER" id="PTHR12788:SF10">
    <property type="entry name" value="PROTEIN-TYROSINE SULFOTRANSFERASE"/>
    <property type="match status" value="1"/>
</dbReference>
<dbReference type="SUPFAM" id="SSF52540">
    <property type="entry name" value="P-loop containing nucleoside triphosphate hydrolases"/>
    <property type="match status" value="1"/>
</dbReference>
<keyword evidence="1" id="KW-0808">Transferase</keyword>
<comment type="caution">
    <text evidence="3">The sequence shown here is derived from an EMBL/GenBank/DDBJ whole genome shotgun (WGS) entry which is preliminary data.</text>
</comment>
<feature type="repeat" description="TPR" evidence="2">
    <location>
        <begin position="5"/>
        <end position="38"/>
    </location>
</feature>
<dbReference type="SUPFAM" id="SSF48452">
    <property type="entry name" value="TPR-like"/>
    <property type="match status" value="1"/>
</dbReference>
<dbReference type="Gene3D" id="1.25.40.10">
    <property type="entry name" value="Tetratricopeptide repeat domain"/>
    <property type="match status" value="2"/>
</dbReference>
<proteinExistence type="predicted"/>
<evidence type="ECO:0000313" key="3">
    <source>
        <dbReference type="EMBL" id="MBI4922937.1"/>
    </source>
</evidence>
<dbReference type="Pfam" id="PF13469">
    <property type="entry name" value="Sulfotransfer_3"/>
    <property type="match status" value="1"/>
</dbReference>